<dbReference type="AlphaFoldDB" id="A0A5Q2N8R0"/>
<dbReference type="PROSITE" id="PS50943">
    <property type="entry name" value="HTH_CROC1"/>
    <property type="match status" value="1"/>
</dbReference>
<sequence length="310" mass="35308">MNFHELLNSLVKRKNKSIRSLAAEANVSFGHLARLLRDPNTGVPTITVLDGLAPVLDISFTELFHVAKRLVPICEVPQGPTLFGHKWLSGEEINTLYRSLFHAVAFQHDALKSEELRRHCIAVAFQDEIFEANEEGRTFVAPEISDSALMDKYYVNTVSAIEAIPEDAVECLLVFFKLTNVDPDEFIYLINGFHPDDFTHNWDAPNLRHKLLKLSAWQKEVSAYLPEGSDATFDKYLSFWTNHYFAEKKRSAFLSKVKVQSFPDESEVEPKYEVNIHSTGKITEIVIRLPNDYAGQTTKEILALLNKRLK</sequence>
<protein>
    <recommendedName>
        <fullName evidence="1">HTH cro/C1-type domain-containing protein</fullName>
    </recommendedName>
</protein>
<gene>
    <name evidence="2" type="ORF">FTV88_2796</name>
</gene>
<dbReference type="SUPFAM" id="SSF47413">
    <property type="entry name" value="lambda repressor-like DNA-binding domains"/>
    <property type="match status" value="1"/>
</dbReference>
<dbReference type="SMART" id="SM00530">
    <property type="entry name" value="HTH_XRE"/>
    <property type="match status" value="1"/>
</dbReference>
<evidence type="ECO:0000313" key="2">
    <source>
        <dbReference type="EMBL" id="QGG48885.1"/>
    </source>
</evidence>
<dbReference type="GO" id="GO:0003677">
    <property type="term" value="F:DNA binding"/>
    <property type="evidence" value="ECO:0007669"/>
    <property type="project" value="InterPro"/>
</dbReference>
<reference evidence="3" key="1">
    <citation type="submission" date="2019-11" db="EMBL/GenBank/DDBJ databases">
        <title>Genome sequence of Heliorestis convoluta strain HH, an alkaliphilic and minimalistic phototrophic bacterium from a soda lake in Egypt.</title>
        <authorList>
            <person name="Dewey E.D."/>
            <person name="Stokes L.M."/>
            <person name="Burchell B.M."/>
            <person name="Shaffer K.N."/>
            <person name="Huntington A.M."/>
            <person name="Baker J.M."/>
            <person name="Nadendla S."/>
            <person name="Giglio M.G."/>
            <person name="Touchman J.W."/>
            <person name="Blankenship R.E."/>
            <person name="Madigan M.T."/>
            <person name="Sattley W.M."/>
        </authorList>
    </citation>
    <scope>NUCLEOTIDE SEQUENCE [LARGE SCALE GENOMIC DNA]</scope>
    <source>
        <strain evidence="3">HH</strain>
    </source>
</reference>
<dbReference type="InterPro" id="IPR010982">
    <property type="entry name" value="Lambda_DNA-bd_dom_sf"/>
</dbReference>
<dbReference type="InterPro" id="IPR001387">
    <property type="entry name" value="Cro/C1-type_HTH"/>
</dbReference>
<accession>A0A5Q2N8R0</accession>
<dbReference type="EMBL" id="CP045875">
    <property type="protein sequence ID" value="QGG48885.1"/>
    <property type="molecule type" value="Genomic_DNA"/>
</dbReference>
<dbReference type="Proteomes" id="UP000366051">
    <property type="component" value="Chromosome"/>
</dbReference>
<organism evidence="2 3">
    <name type="scientific">Heliorestis convoluta</name>
    <dbReference type="NCBI Taxonomy" id="356322"/>
    <lineage>
        <taxon>Bacteria</taxon>
        <taxon>Bacillati</taxon>
        <taxon>Bacillota</taxon>
        <taxon>Clostridia</taxon>
        <taxon>Eubacteriales</taxon>
        <taxon>Heliobacteriaceae</taxon>
        <taxon>Heliorestis</taxon>
    </lineage>
</organism>
<evidence type="ECO:0000313" key="3">
    <source>
        <dbReference type="Proteomes" id="UP000366051"/>
    </source>
</evidence>
<feature type="domain" description="HTH cro/C1-type" evidence="1">
    <location>
        <begin position="7"/>
        <end position="63"/>
    </location>
</feature>
<dbReference type="Gene3D" id="1.10.260.40">
    <property type="entry name" value="lambda repressor-like DNA-binding domains"/>
    <property type="match status" value="1"/>
</dbReference>
<dbReference type="KEGG" id="hcv:FTV88_2796"/>
<proteinExistence type="predicted"/>
<keyword evidence="3" id="KW-1185">Reference proteome</keyword>
<name>A0A5Q2N8R0_9FIRM</name>
<dbReference type="RefSeq" id="WP_153725965.1">
    <property type="nucleotide sequence ID" value="NZ_CP045875.1"/>
</dbReference>
<evidence type="ECO:0000259" key="1">
    <source>
        <dbReference type="PROSITE" id="PS50943"/>
    </source>
</evidence>